<reference evidence="1" key="1">
    <citation type="submission" date="2021-06" db="EMBL/GenBank/DDBJ databases">
        <title>Emergence of genetically related NDM-1-producing Providencia rettgeri strains in Argentina.</title>
        <authorList>
            <person name="Pasteran F."/>
            <person name="Meo A."/>
            <person name="Gomez S."/>
            <person name="Derdoy L."/>
            <person name="Albronoz E."/>
            <person name="Faccone D."/>
            <person name="Guerriero L."/>
            <person name="Archuby D."/>
            <person name="Tarzia A."/>
            <person name="Lopez M."/>
            <person name="Corso A."/>
        </authorList>
    </citation>
    <scope>NUCLEOTIDE SEQUENCE</scope>
    <source>
        <strain evidence="1">PreM15628</strain>
    </source>
</reference>
<protein>
    <submittedName>
        <fullName evidence="1">DUF3164 family protein</fullName>
    </submittedName>
</protein>
<name>A0AAJ4NIC5_PRORE</name>
<proteinExistence type="predicted"/>
<dbReference type="AlphaFoldDB" id="A0AAJ4NIC5"/>
<dbReference type="EMBL" id="CP076405">
    <property type="protein sequence ID" value="QWQ20404.2"/>
    <property type="molecule type" value="Genomic_DNA"/>
</dbReference>
<gene>
    <name evidence="1" type="ORF">KOF27_17720</name>
</gene>
<organism evidence="1 2">
    <name type="scientific">Providencia rettgeri</name>
    <dbReference type="NCBI Taxonomy" id="587"/>
    <lineage>
        <taxon>Bacteria</taxon>
        <taxon>Pseudomonadati</taxon>
        <taxon>Pseudomonadota</taxon>
        <taxon>Gammaproteobacteria</taxon>
        <taxon>Enterobacterales</taxon>
        <taxon>Morganellaceae</taxon>
        <taxon>Providencia</taxon>
    </lineage>
</organism>
<evidence type="ECO:0000313" key="2">
    <source>
        <dbReference type="Proteomes" id="UP000682358"/>
    </source>
</evidence>
<evidence type="ECO:0000313" key="1">
    <source>
        <dbReference type="EMBL" id="QWQ20404.2"/>
    </source>
</evidence>
<dbReference type="InterPro" id="IPR021505">
    <property type="entry name" value="Phage_B3_Orf6"/>
</dbReference>
<accession>A0AAJ4NIC5</accession>
<dbReference type="Pfam" id="PF11363">
    <property type="entry name" value="DUF3164"/>
    <property type="match status" value="1"/>
</dbReference>
<sequence length="243" mass="27492">MHTNPKQFTQHEVIENYWRDAKGILTPIDLIKPIDMQRDALVGELVTQAQQISELLRQFKIAAFGDIEAFIALSAEQFGVNVGGKKGNVTLYSFDGRYKIQRAIQDRIAFDERLQAAKALIDECLKDWVQGAKPEIHSIIDQAFAVDKEGNINTGAVLSLRRLDIKDTRWINAMEAIGEAIQVVGSRQYVRIYERVGDNDQYVPISLDIAGVWYVIYPLCQNSIDCRTQGLICWSTQELAWCG</sequence>
<dbReference type="Proteomes" id="UP000682358">
    <property type="component" value="Chromosome"/>
</dbReference>